<feature type="domain" description="AbiEi antitoxin N-terminal" evidence="1">
    <location>
        <begin position="23"/>
        <end position="60"/>
    </location>
</feature>
<proteinExistence type="predicted"/>
<dbReference type="EMBL" id="CP045725">
    <property type="protein sequence ID" value="QGF23621.1"/>
    <property type="molecule type" value="Genomic_DNA"/>
</dbReference>
<dbReference type="Pfam" id="PF13338">
    <property type="entry name" value="AbiEi_4"/>
    <property type="match status" value="1"/>
</dbReference>
<dbReference type="AlphaFoldDB" id="A0A5Q2FB48"/>
<evidence type="ECO:0000259" key="1">
    <source>
        <dbReference type="Pfam" id="PF13338"/>
    </source>
</evidence>
<evidence type="ECO:0000313" key="3">
    <source>
        <dbReference type="Proteomes" id="UP000386847"/>
    </source>
</evidence>
<evidence type="ECO:0000313" key="2">
    <source>
        <dbReference type="EMBL" id="QGF23621.1"/>
    </source>
</evidence>
<organism evidence="2 3">
    <name type="scientific">Raineyella fluvialis</name>
    <dbReference type="NCBI Taxonomy" id="2662261"/>
    <lineage>
        <taxon>Bacteria</taxon>
        <taxon>Bacillati</taxon>
        <taxon>Actinomycetota</taxon>
        <taxon>Actinomycetes</taxon>
        <taxon>Propionibacteriales</taxon>
        <taxon>Propionibacteriaceae</taxon>
        <taxon>Raineyella</taxon>
    </lineage>
</organism>
<sequence>MRPTPTDPPQALHILGENHPPGDLITVNDAKLLGLDPRDLSARYRAGKLDRLRRGAYVVPGVKDPVARHRSMIQAARPLLKPDTVISHVSAAVWLGLDVPWGLLGDDAIHVTRGDRGGSIRQRLVTHTAPVPSGQWQLVDGLRVTTPARTVVDVARTGPKPEAVALADHVLRTRGAAIRDEMTRIIAKDAGRHGIAKARVVLAFADPRAESGGESISRVLLAHEGLPTPELQWEVRDPRGNFVARCDLGWPEHHTAGEFDGRLKYQGAGAPSKDPGAVVYREKLREDRLRGLGLEVVRWTWADLEDPHALATRIRRALDRGRGR</sequence>
<gene>
    <name evidence="2" type="ORF">Rai3103_08010</name>
</gene>
<name>A0A5Q2FB48_9ACTN</name>
<reference evidence="2 3" key="1">
    <citation type="submission" date="2019-10" db="EMBL/GenBank/DDBJ databases">
        <title>Genomic analysis of Raineyella sp. CBA3103.</title>
        <authorList>
            <person name="Roh S.W."/>
        </authorList>
    </citation>
    <scope>NUCLEOTIDE SEQUENCE [LARGE SCALE GENOMIC DNA]</scope>
    <source>
        <strain evidence="2 3">CBA3103</strain>
    </source>
</reference>
<dbReference type="InterPro" id="IPR025159">
    <property type="entry name" value="AbiEi_N"/>
</dbReference>
<dbReference type="KEGG" id="rain:Rai3103_08010"/>
<keyword evidence="3" id="KW-1185">Reference proteome</keyword>
<dbReference type="Proteomes" id="UP000386847">
    <property type="component" value="Chromosome"/>
</dbReference>
<dbReference type="RefSeq" id="WP_153572151.1">
    <property type="nucleotide sequence ID" value="NZ_CP045725.1"/>
</dbReference>
<accession>A0A5Q2FB48</accession>
<protein>
    <recommendedName>
        <fullName evidence="1">AbiEi antitoxin N-terminal domain-containing protein</fullName>
    </recommendedName>
</protein>